<organism evidence="1 2">
    <name type="scientific">Leifsonia xyli subsp. cynodontis DSM 46306</name>
    <dbReference type="NCBI Taxonomy" id="1389489"/>
    <lineage>
        <taxon>Bacteria</taxon>
        <taxon>Bacillati</taxon>
        <taxon>Actinomycetota</taxon>
        <taxon>Actinomycetes</taxon>
        <taxon>Micrococcales</taxon>
        <taxon>Microbacteriaceae</taxon>
        <taxon>Leifsonia</taxon>
    </lineage>
</organism>
<dbReference type="HOGENOM" id="CLU_2130375_0_0_11"/>
<dbReference type="KEGG" id="lxy:O159_01000"/>
<protein>
    <submittedName>
        <fullName evidence="1">Uncharacterized protein</fullName>
    </submittedName>
</protein>
<reference evidence="1 2" key="1">
    <citation type="journal article" date="2013" name="Genome Announc.">
        <title>Complete Genome Sequence of Leifsonia xyli subsp. cynodontis Strain DSM46306, a Gram-Positive Bacterial Pathogen of Grasses.</title>
        <authorList>
            <person name="Monteiro-Vitorello C.B."/>
            <person name="Zerillo M.M."/>
            <person name="Van Sluys M.A."/>
            <person name="Camargo L.E."/>
            <person name="Kitajima J.P."/>
        </authorList>
    </citation>
    <scope>NUCLEOTIDE SEQUENCE [LARGE SCALE GENOMIC DNA]</scope>
    <source>
        <strain evidence="1 2">DSM 46306</strain>
    </source>
</reference>
<gene>
    <name evidence="1" type="ORF">O159_01000</name>
</gene>
<evidence type="ECO:0000313" key="1">
    <source>
        <dbReference type="EMBL" id="AGW40370.1"/>
    </source>
</evidence>
<name>U3P257_LEIXC</name>
<dbReference type="AlphaFoldDB" id="U3P257"/>
<keyword evidence="2" id="KW-1185">Reference proteome</keyword>
<dbReference type="EMBL" id="CP006734">
    <property type="protein sequence ID" value="AGW40370.1"/>
    <property type="molecule type" value="Genomic_DNA"/>
</dbReference>
<evidence type="ECO:0000313" key="2">
    <source>
        <dbReference type="Proteomes" id="UP000016743"/>
    </source>
</evidence>
<proteinExistence type="predicted"/>
<dbReference type="Proteomes" id="UP000016743">
    <property type="component" value="Chromosome"/>
</dbReference>
<sequence>MKIIATHTTKIAGGIAKAPAIARAAFTRPPRVSTTAAGLRKMARASAAISTAMIIHVVVLRGERSGVNRSGRVANQAERLLDRVLNGMKLIFQFYPGIKTSCERPCSILYNTY</sequence>
<accession>U3P257</accession>
<dbReference type="STRING" id="1389489.O159_01000"/>